<evidence type="ECO:0000313" key="6">
    <source>
        <dbReference type="Proteomes" id="UP000053676"/>
    </source>
</evidence>
<feature type="domain" description="NR LBD" evidence="4">
    <location>
        <begin position="78"/>
        <end position="321"/>
    </location>
</feature>
<evidence type="ECO:0000259" key="4">
    <source>
        <dbReference type="PROSITE" id="PS51843"/>
    </source>
</evidence>
<organism evidence="5 6">
    <name type="scientific">Necator americanus</name>
    <name type="common">Human hookworm</name>
    <dbReference type="NCBI Taxonomy" id="51031"/>
    <lineage>
        <taxon>Eukaryota</taxon>
        <taxon>Metazoa</taxon>
        <taxon>Ecdysozoa</taxon>
        <taxon>Nematoda</taxon>
        <taxon>Chromadorea</taxon>
        <taxon>Rhabditida</taxon>
        <taxon>Rhabditina</taxon>
        <taxon>Rhabditomorpha</taxon>
        <taxon>Strongyloidea</taxon>
        <taxon>Ancylostomatidae</taxon>
        <taxon>Bunostominae</taxon>
        <taxon>Necator</taxon>
    </lineage>
</organism>
<dbReference type="CDD" id="cd06157">
    <property type="entry name" value="NR_LBD"/>
    <property type="match status" value="1"/>
</dbReference>
<name>W2SP80_NECAM</name>
<dbReference type="SUPFAM" id="SSF48508">
    <property type="entry name" value="Nuclear receptor ligand-binding domain"/>
    <property type="match status" value="1"/>
</dbReference>
<dbReference type="InterPro" id="IPR000536">
    <property type="entry name" value="Nucl_hrmn_rcpt_lig-bd"/>
</dbReference>
<proteinExistence type="predicted"/>
<dbReference type="InterPro" id="IPR001723">
    <property type="entry name" value="Nuclear_hrmn_rcpt"/>
</dbReference>
<dbReference type="PANTHER" id="PTHR47519:SF1">
    <property type="entry name" value="NUCLEAR HORMONE RECEPTOR FAMILY MEMBER NHR-31"/>
    <property type="match status" value="1"/>
</dbReference>
<dbReference type="InterPro" id="IPR035500">
    <property type="entry name" value="NHR-like_dom_sf"/>
</dbReference>
<keyword evidence="6" id="KW-1185">Reference proteome</keyword>
<dbReference type="EMBL" id="KI668062">
    <property type="protein sequence ID" value="ETN71499.1"/>
    <property type="molecule type" value="Genomic_DNA"/>
</dbReference>
<dbReference type="SMART" id="SM00430">
    <property type="entry name" value="HOLI"/>
    <property type="match status" value="1"/>
</dbReference>
<keyword evidence="3 5" id="KW-0675">Receptor</keyword>
<evidence type="ECO:0000256" key="3">
    <source>
        <dbReference type="ARBA" id="ARBA00023170"/>
    </source>
</evidence>
<reference evidence="6" key="1">
    <citation type="journal article" date="2014" name="Nat. Genet.">
        <title>Genome of the human hookworm Necator americanus.</title>
        <authorList>
            <person name="Tang Y.T."/>
            <person name="Gao X."/>
            <person name="Rosa B.A."/>
            <person name="Abubucker S."/>
            <person name="Hallsworth-Pepin K."/>
            <person name="Martin J."/>
            <person name="Tyagi R."/>
            <person name="Heizer E."/>
            <person name="Zhang X."/>
            <person name="Bhonagiri-Palsikar V."/>
            <person name="Minx P."/>
            <person name="Warren W.C."/>
            <person name="Wang Q."/>
            <person name="Zhan B."/>
            <person name="Hotez P.J."/>
            <person name="Sternberg P.W."/>
            <person name="Dougall A."/>
            <person name="Gaze S.T."/>
            <person name="Mulvenna J."/>
            <person name="Sotillo J."/>
            <person name="Ranganathan S."/>
            <person name="Rabelo E.M."/>
            <person name="Wilson R.K."/>
            <person name="Felgner P.L."/>
            <person name="Bethony J."/>
            <person name="Hawdon J.M."/>
            <person name="Gasser R.B."/>
            <person name="Loukas A."/>
            <person name="Mitreva M."/>
        </authorList>
    </citation>
    <scope>NUCLEOTIDE SEQUENCE [LARGE SCALE GENOMIC DNA]</scope>
</reference>
<dbReference type="PRINTS" id="PR00398">
    <property type="entry name" value="STRDHORMONER"/>
</dbReference>
<gene>
    <name evidence="5" type="ORF">NECAME_14196</name>
</gene>
<dbReference type="Proteomes" id="UP000053676">
    <property type="component" value="Unassembled WGS sequence"/>
</dbReference>
<dbReference type="PANTHER" id="PTHR47519">
    <property type="entry name" value="NUCLEAR HORMONE RECEPTOR FAMILY MEMBER NHR-31-RELATED"/>
    <property type="match status" value="1"/>
</dbReference>
<sequence>MLASAPSSATPTVSYQIKDKTAAGEAICAVCGDGHAKLHYGADDYFAGARMLRFYRIVFYCIFLKVVKGDNNMSSNMQPPRDPRNISLKEMFEQKPSMDGRRTEMRYEPFRMARTEELSEIAHRRAIAAVDWVDSLTEIAELPDTEDKVALVKSCYSPLTIFNFSARTAQNTPNPDILCLCSHSYVPRRLPPEFNETNHLSNVLIDRTLNELVAPLRKLNLKEEEIVPLKAIIILNPNAKGLSDRAKIAIGDLRDKVQDMLFQIVKELHPIYTASSRFGNLLLLLPTITTLSGLMSENMQFCQAFGGRQSGDPLLSEMFGDFKSKFDDSTISSSSISPPLYENPAEISLESISPSYMDPPSLASSMRNRLTQQRRVDAYTQTEEMQNVDNSTLKRTSNSLIGGGYTPSIDSFPVSLDSTFSNLLDDDLTDPAFSPSNDINLIDLGHCDDFFGPDSIMTDESHTSSWRLSR</sequence>
<keyword evidence="1" id="KW-0805">Transcription regulation</keyword>
<protein>
    <submittedName>
        <fullName evidence="5">Ligand-binding domain of nuclear hormone receptor</fullName>
    </submittedName>
</protein>
<dbReference type="PROSITE" id="PS51843">
    <property type="entry name" value="NR_LBD"/>
    <property type="match status" value="1"/>
</dbReference>
<dbReference type="OrthoDB" id="5873264at2759"/>
<evidence type="ECO:0000313" key="5">
    <source>
        <dbReference type="EMBL" id="ETN71499.1"/>
    </source>
</evidence>
<dbReference type="KEGG" id="nai:NECAME_14196"/>
<dbReference type="InterPro" id="IPR052496">
    <property type="entry name" value="Orphan_Nuclear_Rcpt"/>
</dbReference>
<evidence type="ECO:0000256" key="1">
    <source>
        <dbReference type="ARBA" id="ARBA00023015"/>
    </source>
</evidence>
<evidence type="ECO:0000256" key="2">
    <source>
        <dbReference type="ARBA" id="ARBA00023163"/>
    </source>
</evidence>
<dbReference type="Pfam" id="PF00104">
    <property type="entry name" value="Hormone_recep"/>
    <property type="match status" value="1"/>
</dbReference>
<keyword evidence="2" id="KW-0804">Transcription</keyword>
<dbReference type="Gene3D" id="1.10.565.10">
    <property type="entry name" value="Retinoid X Receptor"/>
    <property type="match status" value="1"/>
</dbReference>
<accession>W2SP80</accession>
<dbReference type="AlphaFoldDB" id="W2SP80"/>
<dbReference type="STRING" id="51031.W2SP80"/>